<dbReference type="Proteomes" id="UP000823405">
    <property type="component" value="Unassembled WGS sequence"/>
</dbReference>
<feature type="compositionally biased region" description="Basic and acidic residues" evidence="1">
    <location>
        <begin position="54"/>
        <end position="66"/>
    </location>
</feature>
<dbReference type="InterPro" id="IPR004875">
    <property type="entry name" value="DDE_SF_endonuclease_dom"/>
</dbReference>
<evidence type="ECO:0000313" key="4">
    <source>
        <dbReference type="Proteomes" id="UP000823405"/>
    </source>
</evidence>
<feature type="region of interest" description="Disordered" evidence="1">
    <location>
        <begin position="1"/>
        <end position="26"/>
    </location>
</feature>
<dbReference type="EMBL" id="JAAAIN010000058">
    <property type="protein sequence ID" value="KAG0321610.1"/>
    <property type="molecule type" value="Genomic_DNA"/>
</dbReference>
<evidence type="ECO:0000256" key="1">
    <source>
        <dbReference type="SAM" id="MobiDB-lite"/>
    </source>
</evidence>
<comment type="caution">
    <text evidence="3">The sequence shown here is derived from an EMBL/GenBank/DDBJ whole genome shotgun (WGS) entry which is preliminary data.</text>
</comment>
<sequence>MSPEETNASSDSITSPLSTQKREADVQVTNAKVKLSKVVDSDAALDVAVSNENEEVKVTHEEERKSPVRTHTTANDDNDEDVYGSEDRDESEDDGENWMEKRKELEEDFAKWNRILQPVEDALYRWYVKVYQTGKHLPEGLQDKTLREINIAITEDGFMTPRVFSYWLQQLDRDMARQSRYIALMLDNNPITSGCEQLQLKNITLIGLPPENNRYLCYQPMNCFITRYFKLYYCRDMLNVTKPELGASAAPTVPDSDLWSFLASSWDKVEPAFIRSGFRESNVMELVRSREIESLGLGNGDSVSLREELMDQYYRRYSTFPGLYDALDYIDVLFGDGPSQLTLESVRETLNSGEYKDLFVEYAEKNVAEGSKARDTLPVDDKPIFEEVRWGSDDKERFLTSLEKLSGFGSGMMRDKIKATPELKRRLFEIHQALDSLLNSIDPKQ</sequence>
<keyword evidence="4" id="KW-1185">Reference proteome</keyword>
<proteinExistence type="predicted"/>
<feature type="compositionally biased region" description="Low complexity" evidence="1">
    <location>
        <begin position="42"/>
        <end position="51"/>
    </location>
</feature>
<dbReference type="GO" id="GO:0003676">
    <property type="term" value="F:nucleic acid binding"/>
    <property type="evidence" value="ECO:0007669"/>
    <property type="project" value="InterPro"/>
</dbReference>
<name>A0A9P6RLB3_9FUNG</name>
<protein>
    <submittedName>
        <fullName evidence="3">Tigger transposable element-derived protein 3</fullName>
    </submittedName>
</protein>
<feature type="domain" description="DDE-1" evidence="2">
    <location>
        <begin position="147"/>
        <end position="278"/>
    </location>
</feature>
<evidence type="ECO:0000259" key="2">
    <source>
        <dbReference type="Pfam" id="PF03184"/>
    </source>
</evidence>
<feature type="compositionally biased region" description="Polar residues" evidence="1">
    <location>
        <begin position="1"/>
        <end position="19"/>
    </location>
</feature>
<dbReference type="OrthoDB" id="6587871at2759"/>
<evidence type="ECO:0000313" key="3">
    <source>
        <dbReference type="EMBL" id="KAG0321610.1"/>
    </source>
</evidence>
<dbReference type="AlphaFoldDB" id="A0A9P6RLB3"/>
<gene>
    <name evidence="3" type="primary">TIGD3</name>
    <name evidence="3" type="ORF">BGZ97_010835</name>
</gene>
<organism evidence="3 4">
    <name type="scientific">Linnemannia gamsii</name>
    <dbReference type="NCBI Taxonomy" id="64522"/>
    <lineage>
        <taxon>Eukaryota</taxon>
        <taxon>Fungi</taxon>
        <taxon>Fungi incertae sedis</taxon>
        <taxon>Mucoromycota</taxon>
        <taxon>Mortierellomycotina</taxon>
        <taxon>Mortierellomycetes</taxon>
        <taxon>Mortierellales</taxon>
        <taxon>Mortierellaceae</taxon>
        <taxon>Linnemannia</taxon>
    </lineage>
</organism>
<feature type="compositionally biased region" description="Acidic residues" evidence="1">
    <location>
        <begin position="76"/>
        <end position="97"/>
    </location>
</feature>
<reference evidence="3" key="1">
    <citation type="journal article" date="2020" name="Fungal Divers.">
        <title>Resolving the Mortierellaceae phylogeny through synthesis of multi-gene phylogenetics and phylogenomics.</title>
        <authorList>
            <person name="Vandepol N."/>
            <person name="Liber J."/>
            <person name="Desiro A."/>
            <person name="Na H."/>
            <person name="Kennedy M."/>
            <person name="Barry K."/>
            <person name="Grigoriev I.V."/>
            <person name="Miller A.N."/>
            <person name="O'Donnell K."/>
            <person name="Stajich J.E."/>
            <person name="Bonito G."/>
        </authorList>
    </citation>
    <scope>NUCLEOTIDE SEQUENCE</scope>
    <source>
        <strain evidence="3">NVP60</strain>
    </source>
</reference>
<dbReference type="Pfam" id="PF03184">
    <property type="entry name" value="DDE_1"/>
    <property type="match status" value="1"/>
</dbReference>
<feature type="region of interest" description="Disordered" evidence="1">
    <location>
        <begin position="42"/>
        <end position="100"/>
    </location>
</feature>
<accession>A0A9P6RLB3</accession>